<dbReference type="AlphaFoldDB" id="A0A0K2TV03"/>
<feature type="transmembrane region" description="Helical" evidence="14">
    <location>
        <begin position="102"/>
        <end position="123"/>
    </location>
</feature>
<evidence type="ECO:0000256" key="12">
    <source>
        <dbReference type="ARBA" id="ARBA00023242"/>
    </source>
</evidence>
<accession>A0A0K2TV03</accession>
<dbReference type="OrthoDB" id="21151at2759"/>
<feature type="region of interest" description="Disordered" evidence="13">
    <location>
        <begin position="429"/>
        <end position="463"/>
    </location>
</feature>
<evidence type="ECO:0000259" key="15">
    <source>
        <dbReference type="Pfam" id="PF12632"/>
    </source>
</evidence>
<evidence type="ECO:0000256" key="11">
    <source>
        <dbReference type="ARBA" id="ARBA00023136"/>
    </source>
</evidence>
<keyword evidence="9 14" id="KW-1133">Transmembrane helix</keyword>
<feature type="region of interest" description="Disordered" evidence="13">
    <location>
        <begin position="768"/>
        <end position="805"/>
    </location>
</feature>
<comment type="similarity">
    <text evidence="4">Belongs to the vezatin family.</text>
</comment>
<proteinExistence type="inferred from homology"/>
<keyword evidence="11 14" id="KW-0472">Membrane</keyword>
<dbReference type="InterPro" id="IPR026858">
    <property type="entry name" value="Vezatin"/>
</dbReference>
<comment type="subcellular location">
    <subcellularLocation>
        <location evidence="2">Cell junction</location>
        <location evidence="2">Adherens junction</location>
    </subcellularLocation>
    <subcellularLocation>
        <location evidence="3">Cell membrane</location>
        <topology evidence="3">Multi-pass membrane protein</topology>
    </subcellularLocation>
    <subcellularLocation>
        <location evidence="1">Nucleus</location>
    </subcellularLocation>
</comment>
<evidence type="ECO:0000313" key="16">
    <source>
        <dbReference type="EMBL" id="CDW29512.1"/>
    </source>
</evidence>
<dbReference type="InterPro" id="IPR026859">
    <property type="entry name" value="Myosin-bd"/>
</dbReference>
<gene>
    <name evidence="16" type="primary">VEZT</name>
</gene>
<sequence length="860" mass="95200">MKECIMSCLPPLESPSSSHVKEETQVLCADIAHKILESSLLVVEDEDFITNYVLSSIESEKALTTTISKGGRSLGEVLFYSCSIAAVAGTLLLLSDRTKMTAATIATLVPAGIAALANGPVLFQRPKPSEQFLQVLSDLLEDMKLFKNLARKTLNLLKGMELLQTGAKLPSINSSHGGMDTTLNSSCTTSFPALRSAAYNCTVDLIRAYRGAVRTLLEVSPLADHIDYEDHYIAFVELEKFKINEASLPSINSLKDAVQLALIQQSEYLRRFSLTFCEKAREDKKLSKAGVLKHIHDLALTIKKINKKLSNVFEYHQAMGILEDKTKLNLNLRKPNSLDLVPLKSIYTSLFSSGLHLQNSLLKVRELEKIFESIKFKKNNKKSIKHEEPFDLIPNEDQLIIWLNGFQDIQKELEACVGCLDDGASQVTGIQNKKKGNDSSHTFPQEPKNKESEDTKNPPIIDDTPIEHIDEVFEAVIDANAEEEEGKSNEDPATLLTDEELRRRKRESRVLEELKSVLCHRSVIQERREAEALAKKKGLISPEMNDHEIEKAIASQICSSDVKNLKSPVNIPSADIQEKIIKRELAKVMEEICDIEEEIIKTDLGKSIQTISSRSEDPCEDATFFEESPIASSNECHSSSSDTDCSSTCSRDTIKSIRKKRLSPLSHLENVNESNRQEFKNLNGIESSSPEEQVDSEVSNGLKSLSECLRSLSTPDLKSVSEDLTKYRRIESLNNVIETVPDNDSDPGSADEMENRVLKVYKRPLRPAALKKRKGKVQQGAKGTTGPSSCRNTHGTSSLSSVGSSSYLSKQKLEDLVIPSGPPSASVLGTSTDSFVTQIRAKANAFKVALQESEKVFGSQ</sequence>
<feature type="transmembrane region" description="Helical" evidence="14">
    <location>
        <begin position="77"/>
        <end position="95"/>
    </location>
</feature>
<feature type="compositionally biased region" description="Basic and acidic residues" evidence="13">
    <location>
        <begin position="447"/>
        <end position="456"/>
    </location>
</feature>
<organism evidence="16">
    <name type="scientific">Lepeophtheirus salmonis</name>
    <name type="common">Salmon louse</name>
    <name type="synonym">Caligus salmonis</name>
    <dbReference type="NCBI Taxonomy" id="72036"/>
    <lineage>
        <taxon>Eukaryota</taxon>
        <taxon>Metazoa</taxon>
        <taxon>Ecdysozoa</taxon>
        <taxon>Arthropoda</taxon>
        <taxon>Crustacea</taxon>
        <taxon>Multicrustacea</taxon>
        <taxon>Hexanauplia</taxon>
        <taxon>Copepoda</taxon>
        <taxon>Siphonostomatoida</taxon>
        <taxon>Caligidae</taxon>
        <taxon>Lepeophtheirus</taxon>
    </lineage>
</organism>
<evidence type="ECO:0000256" key="2">
    <source>
        <dbReference type="ARBA" id="ARBA00004536"/>
    </source>
</evidence>
<dbReference type="PANTHER" id="PTHR15989">
    <property type="entry name" value="VEZATIN"/>
    <property type="match status" value="1"/>
</dbReference>
<evidence type="ECO:0000256" key="4">
    <source>
        <dbReference type="ARBA" id="ARBA00007245"/>
    </source>
</evidence>
<keyword evidence="7 14" id="KW-0812">Transmembrane</keyword>
<evidence type="ECO:0000256" key="5">
    <source>
        <dbReference type="ARBA" id="ARBA00018125"/>
    </source>
</evidence>
<keyword evidence="6" id="KW-1003">Cell membrane</keyword>
<feature type="compositionally biased region" description="Polar residues" evidence="13">
    <location>
        <begin position="781"/>
        <end position="796"/>
    </location>
</feature>
<keyword evidence="12" id="KW-0539">Nucleus</keyword>
<evidence type="ECO:0000256" key="8">
    <source>
        <dbReference type="ARBA" id="ARBA00022949"/>
    </source>
</evidence>
<dbReference type="GO" id="GO:0098609">
    <property type="term" value="P:cell-cell adhesion"/>
    <property type="evidence" value="ECO:0007669"/>
    <property type="project" value="InterPro"/>
</dbReference>
<evidence type="ECO:0000256" key="14">
    <source>
        <dbReference type="SAM" id="Phobius"/>
    </source>
</evidence>
<evidence type="ECO:0000256" key="9">
    <source>
        <dbReference type="ARBA" id="ARBA00022989"/>
    </source>
</evidence>
<dbReference type="GO" id="GO:0005912">
    <property type="term" value="C:adherens junction"/>
    <property type="evidence" value="ECO:0007669"/>
    <property type="project" value="UniProtKB-SubCell"/>
</dbReference>
<evidence type="ECO:0000256" key="7">
    <source>
        <dbReference type="ARBA" id="ARBA00022692"/>
    </source>
</evidence>
<feature type="domain" description="Myosin-binding" evidence="15">
    <location>
        <begin position="129"/>
        <end position="338"/>
    </location>
</feature>
<reference evidence="16" key="1">
    <citation type="submission" date="2014-05" db="EMBL/GenBank/DDBJ databases">
        <authorList>
            <person name="Chronopoulou M."/>
        </authorList>
    </citation>
    <scope>NUCLEOTIDE SEQUENCE</scope>
    <source>
        <tissue evidence="16">Whole organism</tissue>
    </source>
</reference>
<evidence type="ECO:0000256" key="10">
    <source>
        <dbReference type="ARBA" id="ARBA00023054"/>
    </source>
</evidence>
<dbReference type="GO" id="GO:0005886">
    <property type="term" value="C:plasma membrane"/>
    <property type="evidence" value="ECO:0007669"/>
    <property type="project" value="UniProtKB-SubCell"/>
</dbReference>
<evidence type="ECO:0000256" key="3">
    <source>
        <dbReference type="ARBA" id="ARBA00004651"/>
    </source>
</evidence>
<dbReference type="PANTHER" id="PTHR15989:SF5">
    <property type="entry name" value="VEZATIN"/>
    <property type="match status" value="1"/>
</dbReference>
<keyword evidence="8" id="KW-0965">Cell junction</keyword>
<dbReference type="EMBL" id="HACA01012151">
    <property type="protein sequence ID" value="CDW29512.1"/>
    <property type="molecule type" value="Transcribed_RNA"/>
</dbReference>
<keyword evidence="10" id="KW-0175">Coiled coil</keyword>
<protein>
    <recommendedName>
        <fullName evidence="5">Vezatin</fullName>
    </recommendedName>
</protein>
<evidence type="ECO:0000256" key="13">
    <source>
        <dbReference type="SAM" id="MobiDB-lite"/>
    </source>
</evidence>
<dbReference type="GO" id="GO:0005634">
    <property type="term" value="C:nucleus"/>
    <property type="evidence" value="ECO:0007669"/>
    <property type="project" value="UniProtKB-SubCell"/>
</dbReference>
<dbReference type="Pfam" id="PF12632">
    <property type="entry name" value="Vezatin"/>
    <property type="match status" value="1"/>
</dbReference>
<name>A0A0K2TV03_LEPSM</name>
<evidence type="ECO:0000256" key="1">
    <source>
        <dbReference type="ARBA" id="ARBA00004123"/>
    </source>
</evidence>
<evidence type="ECO:0000256" key="6">
    <source>
        <dbReference type="ARBA" id="ARBA00022475"/>
    </source>
</evidence>
<dbReference type="GO" id="GO:0017022">
    <property type="term" value="F:myosin binding"/>
    <property type="evidence" value="ECO:0007669"/>
    <property type="project" value="InterPro"/>
</dbReference>